<evidence type="ECO:0008006" key="3">
    <source>
        <dbReference type="Google" id="ProtNLM"/>
    </source>
</evidence>
<accession>A0AAV3RFE5</accession>
<organism evidence="1 2">
    <name type="scientific">Lithospermum erythrorhizon</name>
    <name type="common">Purple gromwell</name>
    <name type="synonym">Lithospermum officinale var. erythrorhizon</name>
    <dbReference type="NCBI Taxonomy" id="34254"/>
    <lineage>
        <taxon>Eukaryota</taxon>
        <taxon>Viridiplantae</taxon>
        <taxon>Streptophyta</taxon>
        <taxon>Embryophyta</taxon>
        <taxon>Tracheophyta</taxon>
        <taxon>Spermatophyta</taxon>
        <taxon>Magnoliopsida</taxon>
        <taxon>eudicotyledons</taxon>
        <taxon>Gunneridae</taxon>
        <taxon>Pentapetalae</taxon>
        <taxon>asterids</taxon>
        <taxon>lamiids</taxon>
        <taxon>Boraginales</taxon>
        <taxon>Boraginaceae</taxon>
        <taxon>Boraginoideae</taxon>
        <taxon>Lithospermeae</taxon>
        <taxon>Lithospermum</taxon>
    </lineage>
</organism>
<sequence length="226" mass="26186">MGDFNDILESEEKEGGNTPGKASMLNFRVFIREGGLLEVGYTGDTFTWCNRRDKEVCIKARPFTSEEVRKAVFEMSSDKSPDRTFFAQWYTTGFIRPARGLLQGDPLSPYLFLLYADFERQRRGNFGGGRGAVVWILREYEVASGQKINFDKCRVSFKKRRSGDVRQRVRNVLQIMEASDQLKYLGLPSHVGRSKKEMFGYIQRRVEDRVKGGRESFSRKWQMKLC</sequence>
<dbReference type="EMBL" id="BAABME010008744">
    <property type="protein sequence ID" value="GAA0173732.1"/>
    <property type="molecule type" value="Genomic_DNA"/>
</dbReference>
<comment type="caution">
    <text evidence="1">The sequence shown here is derived from an EMBL/GenBank/DDBJ whole genome shotgun (WGS) entry which is preliminary data.</text>
</comment>
<evidence type="ECO:0000313" key="1">
    <source>
        <dbReference type="EMBL" id="GAA0173732.1"/>
    </source>
</evidence>
<dbReference type="AlphaFoldDB" id="A0AAV3RFE5"/>
<proteinExistence type="predicted"/>
<name>A0AAV3RFE5_LITER</name>
<dbReference type="PANTHER" id="PTHR33116:SF86">
    <property type="entry name" value="REVERSE TRANSCRIPTASE DOMAIN-CONTAINING PROTEIN"/>
    <property type="match status" value="1"/>
</dbReference>
<protein>
    <recommendedName>
        <fullName evidence="3">Reverse transcriptase</fullName>
    </recommendedName>
</protein>
<dbReference type="PANTHER" id="PTHR33116">
    <property type="entry name" value="REVERSE TRANSCRIPTASE ZINC-BINDING DOMAIN-CONTAINING PROTEIN-RELATED-RELATED"/>
    <property type="match status" value="1"/>
</dbReference>
<reference evidence="1 2" key="1">
    <citation type="submission" date="2024-01" db="EMBL/GenBank/DDBJ databases">
        <title>The complete chloroplast genome sequence of Lithospermum erythrorhizon: insights into the phylogenetic relationship among Boraginaceae species and the maternal lineages of purple gromwells.</title>
        <authorList>
            <person name="Okada T."/>
            <person name="Watanabe K."/>
        </authorList>
    </citation>
    <scope>NUCLEOTIDE SEQUENCE [LARGE SCALE GENOMIC DNA]</scope>
</reference>
<gene>
    <name evidence="1" type="ORF">LIER_27289</name>
</gene>
<evidence type="ECO:0000313" key="2">
    <source>
        <dbReference type="Proteomes" id="UP001454036"/>
    </source>
</evidence>
<dbReference type="Proteomes" id="UP001454036">
    <property type="component" value="Unassembled WGS sequence"/>
</dbReference>
<keyword evidence="2" id="KW-1185">Reference proteome</keyword>